<accession>A0A243W7C1</accession>
<dbReference type="EMBL" id="MTSE01000024">
    <property type="protein sequence ID" value="OUJ70322.1"/>
    <property type="molecule type" value="Genomic_DNA"/>
</dbReference>
<sequence>MKKTLLFCIPALLLATSCSKLDELDNINPKAASTIPSTSLVSNAQRMLANTVATPDYNLNPFRLYVQYWAETTYPDESQYNIEIRTINRFFWDPLYRDVLSDLNEAKKLITADPLLSVTDPVAREKVRANQLASVEVLQVYAWMVLVDTFGDIPYSEALDIDKLNPKFDDDAAIYNDLSNRLNTAIGQFDAANNGLGSADLYYKGSTANWIKFANSLKLRLGITLADVDAAKAKTLVEAAAPNVFTASTDDAKLTYLSGIPNASQLWVSLVNSGRADFVGANTFVDRLNALNDPRISTYFKPVGGVTPTTYKGGTYGAPNSYEANSAPGTVLEDPTFPATLLSYTEVQFLLAEAVERGFAVGGTAASHYNTAVTNSIVADWKGTAASAATYLAQPNVAYATAGTSYKQKIGVQKWIALYNEPVESWKEWRRLDSPTLVKPAAAISDIPLRLTYPTTEANLNGANYNAAATAIGGDVVTSKIFWDKF</sequence>
<keyword evidence="1" id="KW-0732">Signal</keyword>
<dbReference type="AlphaFoldDB" id="A0A243W7C1"/>
<name>A0A243W7C1_9BACT</name>
<evidence type="ECO:0000256" key="1">
    <source>
        <dbReference type="SAM" id="SignalP"/>
    </source>
</evidence>
<proteinExistence type="predicted"/>
<dbReference type="Gene3D" id="1.25.40.390">
    <property type="match status" value="1"/>
</dbReference>
<gene>
    <name evidence="2" type="ORF">BXP70_24805</name>
</gene>
<dbReference type="Proteomes" id="UP000194873">
    <property type="component" value="Unassembled WGS sequence"/>
</dbReference>
<evidence type="ECO:0008006" key="4">
    <source>
        <dbReference type="Google" id="ProtNLM"/>
    </source>
</evidence>
<dbReference type="InterPro" id="IPR011990">
    <property type="entry name" value="TPR-like_helical_dom_sf"/>
</dbReference>
<feature type="signal peptide" evidence="1">
    <location>
        <begin position="1"/>
        <end position="20"/>
    </location>
</feature>
<protein>
    <recommendedName>
        <fullName evidence="4">SusD/RagB family nutrient-binding outer membrane lipoprotein</fullName>
    </recommendedName>
</protein>
<evidence type="ECO:0000313" key="3">
    <source>
        <dbReference type="Proteomes" id="UP000194873"/>
    </source>
</evidence>
<dbReference type="OrthoDB" id="622163at2"/>
<dbReference type="SUPFAM" id="SSF48452">
    <property type="entry name" value="TPR-like"/>
    <property type="match status" value="1"/>
</dbReference>
<dbReference type="PROSITE" id="PS51257">
    <property type="entry name" value="PROKAR_LIPOPROTEIN"/>
    <property type="match status" value="1"/>
</dbReference>
<dbReference type="Pfam" id="PF12771">
    <property type="entry name" value="SusD-like_2"/>
    <property type="match status" value="1"/>
</dbReference>
<feature type="chain" id="PRO_5012851455" description="SusD/RagB family nutrient-binding outer membrane lipoprotein" evidence="1">
    <location>
        <begin position="21"/>
        <end position="486"/>
    </location>
</feature>
<comment type="caution">
    <text evidence="2">The sequence shown here is derived from an EMBL/GenBank/DDBJ whole genome shotgun (WGS) entry which is preliminary data.</text>
</comment>
<evidence type="ECO:0000313" key="2">
    <source>
        <dbReference type="EMBL" id="OUJ70322.1"/>
    </source>
</evidence>
<organism evidence="2 3">
    <name type="scientific">Hymenobacter crusticola</name>
    <dbReference type="NCBI Taxonomy" id="1770526"/>
    <lineage>
        <taxon>Bacteria</taxon>
        <taxon>Pseudomonadati</taxon>
        <taxon>Bacteroidota</taxon>
        <taxon>Cytophagia</taxon>
        <taxon>Cytophagales</taxon>
        <taxon>Hymenobacteraceae</taxon>
        <taxon>Hymenobacter</taxon>
    </lineage>
</organism>
<keyword evidence="3" id="KW-1185">Reference proteome</keyword>
<dbReference type="InterPro" id="IPR041662">
    <property type="entry name" value="SusD-like_2"/>
</dbReference>
<reference evidence="2 3" key="1">
    <citation type="submission" date="2017-01" db="EMBL/GenBank/DDBJ databases">
        <title>A new Hymenobacter.</title>
        <authorList>
            <person name="Liang Y."/>
            <person name="Feng F."/>
        </authorList>
    </citation>
    <scope>NUCLEOTIDE SEQUENCE [LARGE SCALE GENOMIC DNA]</scope>
    <source>
        <strain evidence="2">MIMBbqt21</strain>
    </source>
</reference>
<dbReference type="RefSeq" id="WP_086596813.1">
    <property type="nucleotide sequence ID" value="NZ_MTSE01000024.1"/>
</dbReference>